<dbReference type="Proteomes" id="UP001237780">
    <property type="component" value="Unassembled WGS sequence"/>
</dbReference>
<dbReference type="CDD" id="cd01399">
    <property type="entry name" value="GlcN6P_deaminase"/>
    <property type="match status" value="1"/>
</dbReference>
<dbReference type="InterPro" id="IPR037171">
    <property type="entry name" value="NagB/RpiA_transferase-like"/>
</dbReference>
<dbReference type="Pfam" id="PF01182">
    <property type="entry name" value="Glucosamine_iso"/>
    <property type="match status" value="1"/>
</dbReference>
<keyword evidence="2" id="KW-0378">Hydrolase</keyword>
<name>A0ABU0SCI3_9HYPH</name>
<dbReference type="PANTHER" id="PTHR11280:SF6">
    <property type="entry name" value="GLUCOSAMINE-6-PHOSPHATE ISOMERASE NAGB"/>
    <property type="match status" value="1"/>
</dbReference>
<evidence type="ECO:0000313" key="3">
    <source>
        <dbReference type="Proteomes" id="UP001237780"/>
    </source>
</evidence>
<dbReference type="PANTHER" id="PTHR11280">
    <property type="entry name" value="GLUCOSAMINE-6-PHOSPHATE ISOMERASE"/>
    <property type="match status" value="1"/>
</dbReference>
<dbReference type="SUPFAM" id="SSF100950">
    <property type="entry name" value="NagB/RpiA/CoA transferase-like"/>
    <property type="match status" value="1"/>
</dbReference>
<dbReference type="EC" id="3.5.99.6" evidence="2"/>
<evidence type="ECO:0000313" key="2">
    <source>
        <dbReference type="EMBL" id="MDQ0998472.1"/>
    </source>
</evidence>
<dbReference type="InterPro" id="IPR006148">
    <property type="entry name" value="Glc/Gal-6P_isomerase"/>
</dbReference>
<feature type="domain" description="Glucosamine/galactosamine-6-phosphate isomerase" evidence="1">
    <location>
        <begin position="9"/>
        <end position="230"/>
    </location>
</feature>
<organism evidence="2 3">
    <name type="scientific">Phyllobacterium ifriqiyense</name>
    <dbReference type="NCBI Taxonomy" id="314238"/>
    <lineage>
        <taxon>Bacteria</taxon>
        <taxon>Pseudomonadati</taxon>
        <taxon>Pseudomonadota</taxon>
        <taxon>Alphaproteobacteria</taxon>
        <taxon>Hyphomicrobiales</taxon>
        <taxon>Phyllobacteriaceae</taxon>
        <taxon>Phyllobacterium</taxon>
    </lineage>
</organism>
<accession>A0ABU0SCI3</accession>
<protein>
    <submittedName>
        <fullName evidence="2">Glucosamine-6-phosphate deaminase</fullName>
        <ecNumber evidence="2">3.5.99.6</ecNumber>
    </submittedName>
</protein>
<dbReference type="GO" id="GO:0004342">
    <property type="term" value="F:glucosamine-6-phosphate deaminase activity"/>
    <property type="evidence" value="ECO:0007669"/>
    <property type="project" value="UniProtKB-EC"/>
</dbReference>
<proteinExistence type="predicted"/>
<dbReference type="Gene3D" id="3.40.50.1360">
    <property type="match status" value="1"/>
</dbReference>
<gene>
    <name evidence="2" type="ORF">QFZ34_003654</name>
</gene>
<evidence type="ECO:0000259" key="1">
    <source>
        <dbReference type="Pfam" id="PF01182"/>
    </source>
</evidence>
<sequence>MIDIRQLADKAVLGEAAAKLGAEAIRAAIAAKGKASIIVATGASQFEVLQNLVAAEGIDWSKVTAFHLDEYVGMDIAHPASFRKFLQERFVDPLGGVVAFHPINAEVDAPAEAERMSALIADHDIDVCFAGIGENCHLAFNDPPADFETDQPYIVVTLDEACRKQQMGEGWFPTLEAVPEKAISMSIKQILKSKLIILSVPDERKAQAVKDAVEGKIDPVHPASIVQKHPHTVLFLDPASASKLS</sequence>
<dbReference type="RefSeq" id="WP_115052008.1">
    <property type="nucleotide sequence ID" value="NZ_JAUSZT010000003.1"/>
</dbReference>
<reference evidence="2 3" key="1">
    <citation type="submission" date="2023-07" db="EMBL/GenBank/DDBJ databases">
        <title>Comparative genomics of wheat-associated soil bacteria to identify genetic determinants of phenazine resistance.</title>
        <authorList>
            <person name="Mouncey N."/>
        </authorList>
    </citation>
    <scope>NUCLEOTIDE SEQUENCE [LARGE SCALE GENOMIC DNA]</scope>
    <source>
        <strain evidence="2 3">W4I11</strain>
    </source>
</reference>
<comment type="caution">
    <text evidence="2">The sequence shown here is derived from an EMBL/GenBank/DDBJ whole genome shotgun (WGS) entry which is preliminary data.</text>
</comment>
<dbReference type="EMBL" id="JAUSZT010000003">
    <property type="protein sequence ID" value="MDQ0998472.1"/>
    <property type="molecule type" value="Genomic_DNA"/>
</dbReference>
<dbReference type="InterPro" id="IPR004547">
    <property type="entry name" value="Glucosamine6P_isomerase"/>
</dbReference>
<keyword evidence="3" id="KW-1185">Reference proteome</keyword>